<dbReference type="Pfam" id="PF08241">
    <property type="entry name" value="Methyltransf_11"/>
    <property type="match status" value="1"/>
</dbReference>
<sequence length="267" mass="27516">MGALVSRLFAATHDALSVESEAAVLGAVRRELLRSASGRVVEVGAGTGENLGHYAALAAEAAAASGDAGDGDKAATAATTAGGCGLGGAPPAPYTRLVLVEPNPHMRARLHARVDGLRDRRLAAGVEVVDAALPALPFADASFDTVVLFLVLCSVPDVPAAVAEARRLLAPGGRVLLVEHLAAKQPAIAARQARWEWLWRILFDGCRLCRETLDMVAAGGFDVGGVAERSWRLNAFDDLWLARLGVGIVTLRGDGGEGGTEGVMAAA</sequence>
<accession>A0A1X6PIQ4</accession>
<keyword evidence="3" id="KW-1185">Reference proteome</keyword>
<dbReference type="Gene3D" id="3.40.50.150">
    <property type="entry name" value="Vaccinia Virus protein VP39"/>
    <property type="match status" value="1"/>
</dbReference>
<dbReference type="EMBL" id="KV918768">
    <property type="protein sequence ID" value="OSX80759.1"/>
    <property type="molecule type" value="Genomic_DNA"/>
</dbReference>
<dbReference type="AlphaFoldDB" id="A0A1X6PIQ4"/>
<dbReference type="InterPro" id="IPR052356">
    <property type="entry name" value="Thiol_S-MT"/>
</dbReference>
<dbReference type="SUPFAM" id="SSF53335">
    <property type="entry name" value="S-adenosyl-L-methionine-dependent methyltransferases"/>
    <property type="match status" value="1"/>
</dbReference>
<dbReference type="GO" id="GO:0008757">
    <property type="term" value="F:S-adenosylmethionine-dependent methyltransferase activity"/>
    <property type="evidence" value="ECO:0007669"/>
    <property type="project" value="InterPro"/>
</dbReference>
<dbReference type="PANTHER" id="PTHR45036">
    <property type="entry name" value="METHYLTRANSFERASE LIKE 7B"/>
    <property type="match status" value="1"/>
</dbReference>
<evidence type="ECO:0000313" key="3">
    <source>
        <dbReference type="Proteomes" id="UP000218209"/>
    </source>
</evidence>
<dbReference type="PANTHER" id="PTHR45036:SF1">
    <property type="entry name" value="METHYLTRANSFERASE LIKE 7A"/>
    <property type="match status" value="1"/>
</dbReference>
<organism evidence="2 3">
    <name type="scientific">Porphyra umbilicalis</name>
    <name type="common">Purple laver</name>
    <name type="synonym">Red alga</name>
    <dbReference type="NCBI Taxonomy" id="2786"/>
    <lineage>
        <taxon>Eukaryota</taxon>
        <taxon>Rhodophyta</taxon>
        <taxon>Bangiophyceae</taxon>
        <taxon>Bangiales</taxon>
        <taxon>Bangiaceae</taxon>
        <taxon>Porphyra</taxon>
    </lineage>
</organism>
<dbReference type="InterPro" id="IPR013216">
    <property type="entry name" value="Methyltransf_11"/>
</dbReference>
<evidence type="ECO:0000259" key="1">
    <source>
        <dbReference type="Pfam" id="PF08241"/>
    </source>
</evidence>
<reference evidence="2 3" key="1">
    <citation type="submission" date="2017-03" db="EMBL/GenBank/DDBJ databases">
        <title>WGS assembly of Porphyra umbilicalis.</title>
        <authorList>
            <person name="Brawley S.H."/>
            <person name="Blouin N.A."/>
            <person name="Ficko-Blean E."/>
            <person name="Wheeler G.L."/>
            <person name="Lohr M."/>
            <person name="Goodson H.V."/>
            <person name="Jenkins J.W."/>
            <person name="Blaby-Haas C.E."/>
            <person name="Helliwell K.E."/>
            <person name="Chan C."/>
            <person name="Marriage T."/>
            <person name="Bhattacharya D."/>
            <person name="Klein A.S."/>
            <person name="Badis Y."/>
            <person name="Brodie J."/>
            <person name="Cao Y."/>
            <person name="Collen J."/>
            <person name="Dittami S.M."/>
            <person name="Gachon C.M."/>
            <person name="Green B.R."/>
            <person name="Karpowicz S."/>
            <person name="Kim J.W."/>
            <person name="Kudahl U."/>
            <person name="Lin S."/>
            <person name="Michel G."/>
            <person name="Mittag M."/>
            <person name="Olson B.J."/>
            <person name="Pangilinan J."/>
            <person name="Peng Y."/>
            <person name="Qiu H."/>
            <person name="Shu S."/>
            <person name="Singer J.T."/>
            <person name="Smith A.G."/>
            <person name="Sprecher B.N."/>
            <person name="Wagner V."/>
            <person name="Wang W."/>
            <person name="Wang Z.-Y."/>
            <person name="Yan J."/>
            <person name="Yarish C."/>
            <person name="Zoeuner-Riek S."/>
            <person name="Zhuang Y."/>
            <person name="Zou Y."/>
            <person name="Lindquist E.A."/>
            <person name="Grimwood J."/>
            <person name="Barry K."/>
            <person name="Rokhsar D.S."/>
            <person name="Schmutz J."/>
            <person name="Stiller J.W."/>
            <person name="Grossman A.R."/>
            <person name="Prochnik S.E."/>
        </authorList>
    </citation>
    <scope>NUCLEOTIDE SEQUENCE [LARGE SCALE GENOMIC DNA]</scope>
    <source>
        <strain evidence="2">4086291</strain>
    </source>
</reference>
<protein>
    <recommendedName>
        <fullName evidence="1">Methyltransferase type 11 domain-containing protein</fullName>
    </recommendedName>
</protein>
<dbReference type="Proteomes" id="UP000218209">
    <property type="component" value="Unassembled WGS sequence"/>
</dbReference>
<evidence type="ECO:0000313" key="2">
    <source>
        <dbReference type="EMBL" id="OSX80759.1"/>
    </source>
</evidence>
<dbReference type="CDD" id="cd02440">
    <property type="entry name" value="AdoMet_MTases"/>
    <property type="match status" value="1"/>
</dbReference>
<dbReference type="InterPro" id="IPR029063">
    <property type="entry name" value="SAM-dependent_MTases_sf"/>
</dbReference>
<dbReference type="OrthoDB" id="540004at2759"/>
<feature type="domain" description="Methyltransferase type 11" evidence="1">
    <location>
        <begin position="83"/>
        <end position="176"/>
    </location>
</feature>
<proteinExistence type="predicted"/>
<name>A0A1X6PIQ4_PORUM</name>
<gene>
    <name evidence="2" type="ORF">BU14_0032s0017</name>
</gene>